<keyword evidence="4 5" id="KW-0472">Membrane</keyword>
<keyword evidence="2 5" id="KW-0812">Transmembrane</keyword>
<reference evidence="7" key="3">
    <citation type="submission" date="2024-09" db="EMBL/GenBank/DDBJ databases">
        <authorList>
            <person name="Sun Q."/>
            <person name="Mori K."/>
        </authorList>
    </citation>
    <scope>NUCLEOTIDE SEQUENCE</scope>
    <source>
        <strain evidence="7">CCUG 53915</strain>
    </source>
</reference>
<comment type="caution">
    <text evidence="7">The sequence shown here is derived from an EMBL/GenBank/DDBJ whole genome shotgun (WGS) entry which is preliminary data.</text>
</comment>
<accession>A0ABW3TSV9</accession>
<name>A0ABW3TSV9_9BACL</name>
<reference evidence="7" key="1">
    <citation type="journal article" date="2014" name="Int. J. Syst. Evol. Microbiol.">
        <title>Complete genome of a new Firmicutes species belonging to the dominant human colonic microbiota ('Ruminococcus bicirculans') reveals two chromosomes and a selective capacity to utilize plant glucans.</title>
        <authorList>
            <consortium name="NISC Comparative Sequencing Program"/>
            <person name="Wegmann U."/>
            <person name="Louis P."/>
            <person name="Goesmann A."/>
            <person name="Henrissat B."/>
            <person name="Duncan S.H."/>
            <person name="Flint H.J."/>
        </authorList>
    </citation>
    <scope>NUCLEOTIDE SEQUENCE</scope>
    <source>
        <strain evidence="7">CCUG 53915</strain>
    </source>
</reference>
<evidence type="ECO:0000313" key="8">
    <source>
        <dbReference type="Proteomes" id="UP001597231"/>
    </source>
</evidence>
<organism evidence="7 8">
    <name type="scientific">Sporosarcina contaminans</name>
    <dbReference type="NCBI Taxonomy" id="633403"/>
    <lineage>
        <taxon>Bacteria</taxon>
        <taxon>Bacillati</taxon>
        <taxon>Bacillota</taxon>
        <taxon>Bacilli</taxon>
        <taxon>Bacillales</taxon>
        <taxon>Caryophanaceae</taxon>
        <taxon>Sporosarcina</taxon>
    </lineage>
</organism>
<feature type="transmembrane region" description="Helical" evidence="5">
    <location>
        <begin position="38"/>
        <end position="59"/>
    </location>
</feature>
<evidence type="ECO:0000256" key="2">
    <source>
        <dbReference type="ARBA" id="ARBA00022692"/>
    </source>
</evidence>
<dbReference type="EMBL" id="JBHTLT010000007">
    <property type="protein sequence ID" value="MFD1203753.1"/>
    <property type="molecule type" value="Genomic_DNA"/>
</dbReference>
<evidence type="ECO:0000256" key="3">
    <source>
        <dbReference type="ARBA" id="ARBA00022989"/>
    </source>
</evidence>
<feature type="transmembrane region" description="Helical" evidence="5">
    <location>
        <begin position="7"/>
        <end position="26"/>
    </location>
</feature>
<proteinExistence type="predicted"/>
<evidence type="ECO:0000313" key="7">
    <source>
        <dbReference type="EMBL" id="MFD1203846.1"/>
    </source>
</evidence>
<evidence type="ECO:0000256" key="5">
    <source>
        <dbReference type="SAM" id="Phobius"/>
    </source>
</evidence>
<comment type="subcellular location">
    <subcellularLocation>
        <location evidence="1">Membrane</location>
    </subcellularLocation>
</comment>
<reference evidence="8" key="2">
    <citation type="journal article" date="2019" name="Int. J. Syst. Evol. Microbiol.">
        <title>The Global Catalogue of Microorganisms (GCM) 10K type strain sequencing project: providing services to taxonomists for standard genome sequencing and annotation.</title>
        <authorList>
            <consortium name="The Broad Institute Genomics Platform"/>
            <consortium name="The Broad Institute Genome Sequencing Center for Infectious Disease"/>
            <person name="Wu L."/>
            <person name="Ma J."/>
        </authorList>
    </citation>
    <scope>NUCLEOTIDE SEQUENCE [LARGE SCALE GENOMIC DNA]</scope>
    <source>
        <strain evidence="8">CCUG 53915</strain>
    </source>
</reference>
<dbReference type="InterPro" id="IPR006479">
    <property type="entry name" value="Holin"/>
</dbReference>
<evidence type="ECO:0000313" key="6">
    <source>
        <dbReference type="EMBL" id="MFD1203753.1"/>
    </source>
</evidence>
<dbReference type="Pfam" id="PF04688">
    <property type="entry name" value="Holin_SPP1"/>
    <property type="match status" value="1"/>
</dbReference>
<dbReference type="RefSeq" id="WP_381479585.1">
    <property type="nucleotide sequence ID" value="NZ_JBHTLT010000007.1"/>
</dbReference>
<evidence type="ECO:0000256" key="1">
    <source>
        <dbReference type="ARBA" id="ARBA00004370"/>
    </source>
</evidence>
<keyword evidence="8" id="KW-1185">Reference proteome</keyword>
<dbReference type="Proteomes" id="UP001597231">
    <property type="component" value="Unassembled WGS sequence"/>
</dbReference>
<gene>
    <name evidence="6" type="ORF">ACFQ38_01225</name>
    <name evidence="7" type="ORF">ACFQ38_01710</name>
</gene>
<sequence length="82" mass="9335">MDDKLKQYIGFIGGALGGILLFLQSMGIELAHFNDDTIQAFTEMLLSFVPLALVVYGVWKNQYIFTDRAKKQEQELKHKGLK</sequence>
<protein>
    <submittedName>
        <fullName evidence="7">Phage holin</fullName>
    </submittedName>
</protein>
<keyword evidence="3 5" id="KW-1133">Transmembrane helix</keyword>
<evidence type="ECO:0000256" key="4">
    <source>
        <dbReference type="ARBA" id="ARBA00023136"/>
    </source>
</evidence>
<dbReference type="EMBL" id="JBHTLT010000012">
    <property type="protein sequence ID" value="MFD1203846.1"/>
    <property type="molecule type" value="Genomic_DNA"/>
</dbReference>